<feature type="domain" description="Death" evidence="2">
    <location>
        <begin position="447"/>
        <end position="541"/>
    </location>
</feature>
<accession>A0A7I8VXB0</accession>
<keyword evidence="1" id="KW-0175">Coiled coil</keyword>
<protein>
    <recommendedName>
        <fullName evidence="2">Death domain-containing protein</fullName>
    </recommendedName>
</protein>
<evidence type="ECO:0000256" key="1">
    <source>
        <dbReference type="SAM" id="Coils"/>
    </source>
</evidence>
<dbReference type="InterPro" id="IPR000488">
    <property type="entry name" value="Death_dom"/>
</dbReference>
<evidence type="ECO:0000313" key="4">
    <source>
        <dbReference type="Proteomes" id="UP000549394"/>
    </source>
</evidence>
<comment type="caution">
    <text evidence="3">The sequence shown here is derived from an EMBL/GenBank/DDBJ whole genome shotgun (WGS) entry which is preliminary data.</text>
</comment>
<reference evidence="3 4" key="1">
    <citation type="submission" date="2020-08" db="EMBL/GenBank/DDBJ databases">
        <authorList>
            <person name="Hejnol A."/>
        </authorList>
    </citation>
    <scope>NUCLEOTIDE SEQUENCE [LARGE SCALE GENOMIC DNA]</scope>
</reference>
<dbReference type="PROSITE" id="PS50017">
    <property type="entry name" value="DEATH_DOMAIN"/>
    <property type="match status" value="1"/>
</dbReference>
<sequence>MSSSSLDSPNTSRRRRAEYIPVSLEVVRARIMRAIYNVEKECHIFSERYLSGPPPDTEKWLDSMEKIASNSGKKLSELEDYKDFEPLQSKSRVETKEYGQLRTMCERGRVYEYISFSLKNDLYDAYTHQLKPYCLSFYQEAEGYDLKPIDEQERKISQWDSDIRERFQELDSTLDEMDTYGAPGPITKYINNYDRVYDLMKEIVERLRRVCEPMKRWVTSDATYTRKIQQEINMYNKKKLELRDVLKALEAERDRLELKSKRKSLQASKVERFLTEARDEKRYFKRRELDAREHRNNVARDRDNKWRDLEKCRHKMQTRKENSPTVFNYLSSTTENLKDEIRRLDGKGEVIDTQITTLQAEQDRIDRDILRLRSELDTAFKSQEIAAGQLERQNQDMELVLADIQLHSNRVTILKRIRELKLHSDTVKKIYHYGYTPGMLTHEKDELEEAFKLASEDVGKDWVWLYHKLPFAPPRDYRSRSQDLEVIDLSNRRLDGGFKILTVKCLEKWRRLSMNASVPLLVSTLKKIKKREAARKIERQLTKSPSVTNEHHVVVT</sequence>
<dbReference type="OrthoDB" id="6076830at2759"/>
<evidence type="ECO:0000313" key="3">
    <source>
        <dbReference type="EMBL" id="CAD5120871.1"/>
    </source>
</evidence>
<dbReference type="Proteomes" id="UP000549394">
    <property type="component" value="Unassembled WGS sequence"/>
</dbReference>
<proteinExistence type="predicted"/>
<name>A0A7I8VXB0_9ANNE</name>
<dbReference type="EMBL" id="CAJFCJ010000013">
    <property type="protein sequence ID" value="CAD5120871.1"/>
    <property type="molecule type" value="Genomic_DNA"/>
</dbReference>
<dbReference type="AlphaFoldDB" id="A0A7I8VXB0"/>
<organism evidence="3 4">
    <name type="scientific">Dimorphilus gyrociliatus</name>
    <dbReference type="NCBI Taxonomy" id="2664684"/>
    <lineage>
        <taxon>Eukaryota</taxon>
        <taxon>Metazoa</taxon>
        <taxon>Spiralia</taxon>
        <taxon>Lophotrochozoa</taxon>
        <taxon>Annelida</taxon>
        <taxon>Polychaeta</taxon>
        <taxon>Polychaeta incertae sedis</taxon>
        <taxon>Dinophilidae</taxon>
        <taxon>Dimorphilus</taxon>
    </lineage>
</organism>
<evidence type="ECO:0000259" key="2">
    <source>
        <dbReference type="PROSITE" id="PS50017"/>
    </source>
</evidence>
<feature type="coiled-coil region" evidence="1">
    <location>
        <begin position="232"/>
        <end position="268"/>
    </location>
</feature>
<dbReference type="InterPro" id="IPR011029">
    <property type="entry name" value="DEATH-like_dom_sf"/>
</dbReference>
<dbReference type="CDD" id="cd01670">
    <property type="entry name" value="Death"/>
    <property type="match status" value="1"/>
</dbReference>
<gene>
    <name evidence="3" type="ORF">DGYR_LOCUS8894</name>
</gene>
<dbReference type="GO" id="GO:0007165">
    <property type="term" value="P:signal transduction"/>
    <property type="evidence" value="ECO:0007669"/>
    <property type="project" value="InterPro"/>
</dbReference>
<keyword evidence="4" id="KW-1185">Reference proteome</keyword>
<dbReference type="Gene3D" id="1.10.533.10">
    <property type="entry name" value="Death Domain, Fas"/>
    <property type="match status" value="1"/>
</dbReference>